<name>A0AA37S3J8_9GAMM</name>
<keyword evidence="1" id="KW-0812">Transmembrane</keyword>
<comment type="caution">
    <text evidence="2">The sequence shown here is derived from an EMBL/GenBank/DDBJ whole genome shotgun (WGS) entry which is preliminary data.</text>
</comment>
<dbReference type="PANTHER" id="PTHR40115">
    <property type="entry name" value="INNER MEMBRANE PROTEIN WITH PEPSY TM HELIX"/>
    <property type="match status" value="1"/>
</dbReference>
<protein>
    <submittedName>
        <fullName evidence="2">Membrane protein</fullName>
    </submittedName>
</protein>
<sequence>MVNKFVTANANHYHPYKLNNPAPFMPFVNKRTLYSTSRTLHIYISTALFFLLILFCVSGIVLNHVDWLKNDKKNGQITVQIPQDLLTQANTQLNSLPAIYPQIEAYLAKHYGLNKVKSIEWEKQDSLVMLDYPLPAGYAYAEFDFISGELLLDYQTGGFLSVISDLHKGRHSGEVWSWVIDISAVLMILFAITGMIILFQNRKKRLAGIWITVLGIATPLVIYLCWVPQIKGVF</sequence>
<dbReference type="PANTHER" id="PTHR40115:SF1">
    <property type="entry name" value="INNER MEMBRANE PROTEIN WITH PEPSY TM HELIX"/>
    <property type="match status" value="1"/>
</dbReference>
<keyword evidence="3" id="KW-1185">Reference proteome</keyword>
<keyword evidence="1" id="KW-0472">Membrane</keyword>
<dbReference type="Proteomes" id="UP001161408">
    <property type="component" value="Unassembled WGS sequence"/>
</dbReference>
<evidence type="ECO:0000313" key="2">
    <source>
        <dbReference type="EMBL" id="GLQ02695.1"/>
    </source>
</evidence>
<feature type="transmembrane region" description="Helical" evidence="1">
    <location>
        <begin position="40"/>
        <end position="62"/>
    </location>
</feature>
<dbReference type="AlphaFoldDB" id="A0AA37S3J8"/>
<feature type="transmembrane region" description="Helical" evidence="1">
    <location>
        <begin position="175"/>
        <end position="199"/>
    </location>
</feature>
<dbReference type="InterPro" id="IPR032307">
    <property type="entry name" value="PepSY_TM-like_2"/>
</dbReference>
<evidence type="ECO:0000313" key="3">
    <source>
        <dbReference type="Proteomes" id="UP001161408"/>
    </source>
</evidence>
<evidence type="ECO:0000256" key="1">
    <source>
        <dbReference type="SAM" id="Phobius"/>
    </source>
</evidence>
<proteinExistence type="predicted"/>
<reference evidence="2" key="2">
    <citation type="submission" date="2023-01" db="EMBL/GenBank/DDBJ databases">
        <title>Draft genome sequence of Pseudoalteromonas tetraodonis strain NBRC 103034.</title>
        <authorList>
            <person name="Sun Q."/>
            <person name="Mori K."/>
        </authorList>
    </citation>
    <scope>NUCLEOTIDE SEQUENCE</scope>
    <source>
        <strain evidence="2">NBRC 103034</strain>
    </source>
</reference>
<dbReference type="Pfam" id="PF16357">
    <property type="entry name" value="PepSY_TM_like_2"/>
    <property type="match status" value="1"/>
</dbReference>
<reference evidence="2" key="1">
    <citation type="journal article" date="2014" name="Int. J. Syst. Evol. Microbiol.">
        <title>Complete genome sequence of Corynebacterium casei LMG S-19264T (=DSM 44701T), isolated from a smear-ripened cheese.</title>
        <authorList>
            <consortium name="US DOE Joint Genome Institute (JGI-PGF)"/>
            <person name="Walter F."/>
            <person name="Albersmeier A."/>
            <person name="Kalinowski J."/>
            <person name="Ruckert C."/>
        </authorList>
    </citation>
    <scope>NUCLEOTIDE SEQUENCE</scope>
    <source>
        <strain evidence="2">NBRC 103034</strain>
    </source>
</reference>
<keyword evidence="1" id="KW-1133">Transmembrane helix</keyword>
<feature type="transmembrane region" description="Helical" evidence="1">
    <location>
        <begin position="206"/>
        <end position="229"/>
    </location>
</feature>
<dbReference type="EMBL" id="BSNE01000011">
    <property type="protein sequence ID" value="GLQ02695.1"/>
    <property type="molecule type" value="Genomic_DNA"/>
</dbReference>
<gene>
    <name evidence="2" type="ORF">GCM10007914_15760</name>
</gene>
<accession>A0AA37S3J8</accession>
<organism evidence="2 3">
    <name type="scientific">Pseudoalteromonas tetraodonis GFC</name>
    <dbReference type="NCBI Taxonomy" id="1315271"/>
    <lineage>
        <taxon>Bacteria</taxon>
        <taxon>Pseudomonadati</taxon>
        <taxon>Pseudomonadota</taxon>
        <taxon>Gammaproteobacteria</taxon>
        <taxon>Alteromonadales</taxon>
        <taxon>Pseudoalteromonadaceae</taxon>
        <taxon>Pseudoalteromonas</taxon>
    </lineage>
</organism>